<keyword evidence="2" id="KW-1185">Reference proteome</keyword>
<protein>
    <submittedName>
        <fullName evidence="1">Uncharacterized protein</fullName>
    </submittedName>
</protein>
<name>A0ACD3ANU1_9AGAR</name>
<dbReference type="Proteomes" id="UP000308600">
    <property type="component" value="Unassembled WGS sequence"/>
</dbReference>
<sequence length="152" mass="16524">MKLRRRHQRVVHCRIQVTSSGILLLLAVQSNLSLHIFQSNAGTDTDTAPFILACLGGSNNHETCLSSDIVSIRAVLALTWACYHCRTAALSSAPLWVTKPEFTLGQRVLNPIQGPSEVSLVTSDPFIIKIGTVVLSQPHGAQRLAFIGEHLC</sequence>
<proteinExistence type="predicted"/>
<evidence type="ECO:0000313" key="2">
    <source>
        <dbReference type="Proteomes" id="UP000308600"/>
    </source>
</evidence>
<evidence type="ECO:0000313" key="1">
    <source>
        <dbReference type="EMBL" id="TFK67450.1"/>
    </source>
</evidence>
<dbReference type="EMBL" id="ML208375">
    <property type="protein sequence ID" value="TFK67450.1"/>
    <property type="molecule type" value="Genomic_DNA"/>
</dbReference>
<gene>
    <name evidence="1" type="ORF">BDN72DRAFT_95534</name>
</gene>
<accession>A0ACD3ANU1</accession>
<reference evidence="1 2" key="1">
    <citation type="journal article" date="2019" name="Nat. Ecol. Evol.">
        <title>Megaphylogeny resolves global patterns of mushroom evolution.</title>
        <authorList>
            <person name="Varga T."/>
            <person name="Krizsan K."/>
            <person name="Foldi C."/>
            <person name="Dima B."/>
            <person name="Sanchez-Garcia M."/>
            <person name="Sanchez-Ramirez S."/>
            <person name="Szollosi G.J."/>
            <person name="Szarkandi J.G."/>
            <person name="Papp V."/>
            <person name="Albert L."/>
            <person name="Andreopoulos W."/>
            <person name="Angelini C."/>
            <person name="Antonin V."/>
            <person name="Barry K.W."/>
            <person name="Bougher N.L."/>
            <person name="Buchanan P."/>
            <person name="Buyck B."/>
            <person name="Bense V."/>
            <person name="Catcheside P."/>
            <person name="Chovatia M."/>
            <person name="Cooper J."/>
            <person name="Damon W."/>
            <person name="Desjardin D."/>
            <person name="Finy P."/>
            <person name="Geml J."/>
            <person name="Haridas S."/>
            <person name="Hughes K."/>
            <person name="Justo A."/>
            <person name="Karasinski D."/>
            <person name="Kautmanova I."/>
            <person name="Kiss B."/>
            <person name="Kocsube S."/>
            <person name="Kotiranta H."/>
            <person name="LaButti K.M."/>
            <person name="Lechner B.E."/>
            <person name="Liimatainen K."/>
            <person name="Lipzen A."/>
            <person name="Lukacs Z."/>
            <person name="Mihaltcheva S."/>
            <person name="Morgado L.N."/>
            <person name="Niskanen T."/>
            <person name="Noordeloos M.E."/>
            <person name="Ohm R.A."/>
            <person name="Ortiz-Santana B."/>
            <person name="Ovrebo C."/>
            <person name="Racz N."/>
            <person name="Riley R."/>
            <person name="Savchenko A."/>
            <person name="Shiryaev A."/>
            <person name="Soop K."/>
            <person name="Spirin V."/>
            <person name="Szebenyi C."/>
            <person name="Tomsovsky M."/>
            <person name="Tulloss R.E."/>
            <person name="Uehling J."/>
            <person name="Grigoriev I.V."/>
            <person name="Vagvolgyi C."/>
            <person name="Papp T."/>
            <person name="Martin F.M."/>
            <person name="Miettinen O."/>
            <person name="Hibbett D.S."/>
            <person name="Nagy L.G."/>
        </authorList>
    </citation>
    <scope>NUCLEOTIDE SEQUENCE [LARGE SCALE GENOMIC DNA]</scope>
    <source>
        <strain evidence="1 2">NL-1719</strain>
    </source>
</reference>
<organism evidence="1 2">
    <name type="scientific">Pluteus cervinus</name>
    <dbReference type="NCBI Taxonomy" id="181527"/>
    <lineage>
        <taxon>Eukaryota</taxon>
        <taxon>Fungi</taxon>
        <taxon>Dikarya</taxon>
        <taxon>Basidiomycota</taxon>
        <taxon>Agaricomycotina</taxon>
        <taxon>Agaricomycetes</taxon>
        <taxon>Agaricomycetidae</taxon>
        <taxon>Agaricales</taxon>
        <taxon>Pluteineae</taxon>
        <taxon>Pluteaceae</taxon>
        <taxon>Pluteus</taxon>
    </lineage>
</organism>